<dbReference type="EMBL" id="FXAU01000009">
    <property type="protein sequence ID" value="SMG51190.1"/>
    <property type="molecule type" value="Genomic_DNA"/>
</dbReference>
<name>A0A1X7LBW3_9SPHI</name>
<evidence type="ECO:0000313" key="8">
    <source>
        <dbReference type="EMBL" id="SMG51190.1"/>
    </source>
</evidence>
<dbReference type="PROSITE" id="PS00194">
    <property type="entry name" value="THIOREDOXIN_1"/>
    <property type="match status" value="1"/>
</dbReference>
<dbReference type="InterPro" id="IPR013766">
    <property type="entry name" value="Thioredoxin_domain"/>
</dbReference>
<dbReference type="GO" id="GO:0016209">
    <property type="term" value="F:antioxidant activity"/>
    <property type="evidence" value="ECO:0007669"/>
    <property type="project" value="InterPro"/>
</dbReference>
<evidence type="ECO:0000256" key="4">
    <source>
        <dbReference type="ARBA" id="ARBA00023284"/>
    </source>
</evidence>
<dbReference type="GO" id="GO:0016491">
    <property type="term" value="F:oxidoreductase activity"/>
    <property type="evidence" value="ECO:0007669"/>
    <property type="project" value="InterPro"/>
</dbReference>
<dbReference type="InterPro" id="IPR017937">
    <property type="entry name" value="Thioredoxin_CS"/>
</dbReference>
<keyword evidence="3" id="KW-1015">Disulfide bond</keyword>
<dbReference type="GO" id="GO:0017004">
    <property type="term" value="P:cytochrome complex assembly"/>
    <property type="evidence" value="ECO:0007669"/>
    <property type="project" value="UniProtKB-KW"/>
</dbReference>
<evidence type="ECO:0000256" key="6">
    <source>
        <dbReference type="SAM" id="SignalP"/>
    </source>
</evidence>
<evidence type="ECO:0000256" key="2">
    <source>
        <dbReference type="ARBA" id="ARBA00022748"/>
    </source>
</evidence>
<evidence type="ECO:0000259" key="7">
    <source>
        <dbReference type="PROSITE" id="PS51352"/>
    </source>
</evidence>
<organism evidence="8 9">
    <name type="scientific">Sphingobacterium psychroaquaticum</name>
    <dbReference type="NCBI Taxonomy" id="561061"/>
    <lineage>
        <taxon>Bacteria</taxon>
        <taxon>Pseudomonadati</taxon>
        <taxon>Bacteroidota</taxon>
        <taxon>Sphingobacteriia</taxon>
        <taxon>Sphingobacteriales</taxon>
        <taxon>Sphingobacteriaceae</taxon>
        <taxon>Sphingobacterium</taxon>
    </lineage>
</organism>
<dbReference type="PROSITE" id="PS51352">
    <property type="entry name" value="THIOREDOXIN_2"/>
    <property type="match status" value="1"/>
</dbReference>
<feature type="chain" id="PRO_5012959672" evidence="6">
    <location>
        <begin position="33"/>
        <end position="394"/>
    </location>
</feature>
<feature type="signal peptide" evidence="6">
    <location>
        <begin position="1"/>
        <end position="32"/>
    </location>
</feature>
<comment type="subcellular location">
    <subcellularLocation>
        <location evidence="1">Cell envelope</location>
    </subcellularLocation>
</comment>
<dbReference type="PANTHER" id="PTHR42852">
    <property type="entry name" value="THIOL:DISULFIDE INTERCHANGE PROTEIN DSBE"/>
    <property type="match status" value="1"/>
</dbReference>
<dbReference type="Pfam" id="PF00578">
    <property type="entry name" value="AhpC-TSA"/>
    <property type="match status" value="1"/>
</dbReference>
<proteinExistence type="predicted"/>
<accession>A0A1X7LBW3</accession>
<gene>
    <name evidence="8" type="ORF">SAMN05660862_3825</name>
</gene>
<dbReference type="Proteomes" id="UP000192980">
    <property type="component" value="Unassembled WGS sequence"/>
</dbReference>
<keyword evidence="4" id="KW-0676">Redox-active center</keyword>
<dbReference type="PANTHER" id="PTHR42852:SF6">
    <property type="entry name" value="THIOL:DISULFIDE INTERCHANGE PROTEIN DSBE"/>
    <property type="match status" value="1"/>
</dbReference>
<evidence type="ECO:0000256" key="5">
    <source>
        <dbReference type="SAM" id="Coils"/>
    </source>
</evidence>
<dbReference type="InterPro" id="IPR050553">
    <property type="entry name" value="Thioredoxin_ResA/DsbE_sf"/>
</dbReference>
<dbReference type="Pfam" id="PF14289">
    <property type="entry name" value="DUF4369"/>
    <property type="match status" value="1"/>
</dbReference>
<dbReference type="GO" id="GO:0030313">
    <property type="term" value="C:cell envelope"/>
    <property type="evidence" value="ECO:0007669"/>
    <property type="project" value="UniProtKB-SubCell"/>
</dbReference>
<dbReference type="SUPFAM" id="SSF52833">
    <property type="entry name" value="Thioredoxin-like"/>
    <property type="match status" value="1"/>
</dbReference>
<feature type="domain" description="Thioredoxin" evidence="7">
    <location>
        <begin position="255"/>
        <end position="394"/>
    </location>
</feature>
<dbReference type="CDD" id="cd02966">
    <property type="entry name" value="TlpA_like_family"/>
    <property type="match status" value="1"/>
</dbReference>
<dbReference type="AlphaFoldDB" id="A0A1X7LBW3"/>
<evidence type="ECO:0000256" key="3">
    <source>
        <dbReference type="ARBA" id="ARBA00023157"/>
    </source>
</evidence>
<dbReference type="STRING" id="561061.SAMN05660862_3825"/>
<dbReference type="Gene3D" id="3.40.30.10">
    <property type="entry name" value="Glutaredoxin"/>
    <property type="match status" value="1"/>
</dbReference>
<dbReference type="InterPro" id="IPR036249">
    <property type="entry name" value="Thioredoxin-like_sf"/>
</dbReference>
<keyword evidence="2" id="KW-0201">Cytochrome c-type biogenesis</keyword>
<sequence length="394" mass="44405">MHYSKGQRIFSMTIKQTIVLALASLTFGALQAQEEQPFQIQVVSQKAINKDAKVFVRYFKDNQLVLDSILLNGKKGLYKGTVSVPTMVNLYYSPDGYSFFNRNRVRQWDKVDLYVDKGETTVKFTDRMAEASIKGSAMQAAFAHYATFMKAYDQPLDALNKQRSALYQQKEAGQEELKGVMQQIRALEEKKDKAKAEYLRANPKSYFSLLALKDLAGYSIDVARVEPLFDGLDPRLKSLKEGKELAKALDIAKRLAIGQEAPDFTQPDIDGKPVKLSDFRGQYVLLDFWASWCGPCRADNPNLVKAYDAFKDKKFTILGLSLDRPGKKEDWLKAIEKDGLPWHHVSDLTGWKNEVAGIYGIQAIPQNILIDPQGKIVAKNLHGDALSNLLKKIL</sequence>
<protein>
    <submittedName>
        <fullName evidence="8">Peroxiredoxin</fullName>
    </submittedName>
</protein>
<keyword evidence="6" id="KW-0732">Signal</keyword>
<feature type="coiled-coil region" evidence="5">
    <location>
        <begin position="156"/>
        <end position="197"/>
    </location>
</feature>
<reference evidence="8 9" key="1">
    <citation type="submission" date="2017-04" db="EMBL/GenBank/DDBJ databases">
        <authorList>
            <person name="Afonso C.L."/>
            <person name="Miller P.J."/>
            <person name="Scott M.A."/>
            <person name="Spackman E."/>
            <person name="Goraichik I."/>
            <person name="Dimitrov K.M."/>
            <person name="Suarez D.L."/>
            <person name="Swayne D.E."/>
        </authorList>
    </citation>
    <scope>NUCLEOTIDE SEQUENCE [LARGE SCALE GENOMIC DNA]</scope>
    <source>
        <strain evidence="8 9">DSM 22418</strain>
    </source>
</reference>
<evidence type="ECO:0000313" key="9">
    <source>
        <dbReference type="Proteomes" id="UP000192980"/>
    </source>
</evidence>
<dbReference type="InterPro" id="IPR025380">
    <property type="entry name" value="DUF4369"/>
</dbReference>
<dbReference type="InterPro" id="IPR000866">
    <property type="entry name" value="AhpC/TSA"/>
</dbReference>
<evidence type="ECO:0000256" key="1">
    <source>
        <dbReference type="ARBA" id="ARBA00004196"/>
    </source>
</evidence>
<keyword evidence="5" id="KW-0175">Coiled coil</keyword>
<keyword evidence="9" id="KW-1185">Reference proteome</keyword>